<gene>
    <name evidence="4" type="primary">LOC105363338</name>
</gene>
<proteinExistence type="inferred from homology"/>
<protein>
    <submittedName>
        <fullName evidence="4">Coiled-coil domain-containing protein 130 homolog</fullName>
    </submittedName>
</protein>
<dbReference type="InterPro" id="IPR007590">
    <property type="entry name" value="Saf4/Yju2"/>
</dbReference>
<dbReference type="GeneID" id="105363338"/>
<keyword evidence="3" id="KW-1185">Reference proteome</keyword>
<sequence length="317" mass="36647">MGERKGQNLYYPPDYNPKFGGINKFQGTHALRERARKLHMGILIIRFEMPFNIWCNGCQNHIGMGVRYNAEKKKIGMYYSTPLYQFRMKCHLCDNHFEIKTDPANLNYEIVSGARRQENRWDPTENEQIVPETKEVSHRLYDDAMYKLEHNIEDKKVAKTRSNALENAIALNETFWKDDYTSNCALRASFRAKKKEIQKKSSADQMLLKKLGININLVSEHEDDIRLAKLLSQHKTKCKKNKLLPIKQMISVAQSRERSKQKSRFVSSTKNDEKLSLPSVSNTNEPSSSCSTTSSNESSKHFPLLVHYDNTSSESDT</sequence>
<dbReference type="KEGG" id="csol:105363338"/>
<dbReference type="PANTHER" id="PTHR12111">
    <property type="entry name" value="SPLICING FACTOR YJU2"/>
    <property type="match status" value="1"/>
</dbReference>
<dbReference type="RefSeq" id="XP_011499308.1">
    <property type="nucleotide sequence ID" value="XM_011501006.1"/>
</dbReference>
<evidence type="ECO:0000256" key="2">
    <source>
        <dbReference type="SAM" id="MobiDB-lite"/>
    </source>
</evidence>
<comment type="similarity">
    <text evidence="1">Belongs to the CWC16 family.</text>
</comment>
<dbReference type="PANTHER" id="PTHR12111:SF2">
    <property type="entry name" value="SPLICING FACTOR YJU2B-RELATED"/>
    <property type="match status" value="1"/>
</dbReference>
<dbReference type="GO" id="GO:0071014">
    <property type="term" value="C:post-mRNA release spliceosomal complex"/>
    <property type="evidence" value="ECO:0007669"/>
    <property type="project" value="TreeGrafter"/>
</dbReference>
<accession>A0AAJ6YJP1</accession>
<name>A0AAJ6YJP1_9HYME</name>
<evidence type="ECO:0000256" key="1">
    <source>
        <dbReference type="ARBA" id="ARBA00005595"/>
    </source>
</evidence>
<feature type="compositionally biased region" description="Low complexity" evidence="2">
    <location>
        <begin position="278"/>
        <end position="297"/>
    </location>
</feature>
<dbReference type="GO" id="GO:0005684">
    <property type="term" value="C:U2-type spliceosomal complex"/>
    <property type="evidence" value="ECO:0007669"/>
    <property type="project" value="TreeGrafter"/>
</dbReference>
<organism evidence="3 4">
    <name type="scientific">Ceratosolen solmsi marchali</name>
    <dbReference type="NCBI Taxonomy" id="326594"/>
    <lineage>
        <taxon>Eukaryota</taxon>
        <taxon>Metazoa</taxon>
        <taxon>Ecdysozoa</taxon>
        <taxon>Arthropoda</taxon>
        <taxon>Hexapoda</taxon>
        <taxon>Insecta</taxon>
        <taxon>Pterygota</taxon>
        <taxon>Neoptera</taxon>
        <taxon>Endopterygota</taxon>
        <taxon>Hymenoptera</taxon>
        <taxon>Apocrita</taxon>
        <taxon>Proctotrupomorpha</taxon>
        <taxon>Chalcidoidea</taxon>
        <taxon>Agaonidae</taxon>
        <taxon>Agaoninae</taxon>
        <taxon>Ceratosolen</taxon>
    </lineage>
</organism>
<evidence type="ECO:0000313" key="3">
    <source>
        <dbReference type="Proteomes" id="UP000695007"/>
    </source>
</evidence>
<dbReference type="AlphaFoldDB" id="A0AAJ6YJP1"/>
<feature type="region of interest" description="Disordered" evidence="2">
    <location>
        <begin position="254"/>
        <end position="317"/>
    </location>
</feature>
<dbReference type="Pfam" id="PF04502">
    <property type="entry name" value="Saf4_Yju2"/>
    <property type="match status" value="1"/>
</dbReference>
<reference evidence="4" key="1">
    <citation type="submission" date="2025-08" db="UniProtKB">
        <authorList>
            <consortium name="RefSeq"/>
        </authorList>
    </citation>
    <scope>IDENTIFICATION</scope>
</reference>
<dbReference type="Proteomes" id="UP000695007">
    <property type="component" value="Unplaced"/>
</dbReference>
<evidence type="ECO:0000313" key="4">
    <source>
        <dbReference type="RefSeq" id="XP_011499308.1"/>
    </source>
</evidence>
<dbReference type="GO" id="GO:0000398">
    <property type="term" value="P:mRNA splicing, via spliceosome"/>
    <property type="evidence" value="ECO:0007669"/>
    <property type="project" value="InterPro"/>
</dbReference>